<dbReference type="PANTHER" id="PTHR43312">
    <property type="entry name" value="D-THREO-ALDOSE 1-DEHYDROGENASE"/>
    <property type="match status" value="1"/>
</dbReference>
<dbReference type="InterPro" id="IPR017896">
    <property type="entry name" value="4Fe4S_Fe-S-bd"/>
</dbReference>
<gene>
    <name evidence="5" type="ORF">K4A83_10835</name>
</gene>
<dbReference type="SUPFAM" id="SSF51430">
    <property type="entry name" value="NAD(P)-linked oxidoreductase"/>
    <property type="match status" value="1"/>
</dbReference>
<dbReference type="PROSITE" id="PS00198">
    <property type="entry name" value="4FE4S_FER_1"/>
    <property type="match status" value="1"/>
</dbReference>
<proteinExistence type="predicted"/>
<accession>A0ABT3L5G1</accession>
<dbReference type="EMBL" id="JAIHOM010000045">
    <property type="protein sequence ID" value="MCW6036753.1"/>
    <property type="molecule type" value="Genomic_DNA"/>
</dbReference>
<dbReference type="Proteomes" id="UP001526426">
    <property type="component" value="Unassembled WGS sequence"/>
</dbReference>
<evidence type="ECO:0000313" key="5">
    <source>
        <dbReference type="EMBL" id="MCW6036753.1"/>
    </source>
</evidence>
<dbReference type="RefSeq" id="WP_265264557.1">
    <property type="nucleotide sequence ID" value="NZ_JAIHOM010000045.1"/>
</dbReference>
<evidence type="ECO:0000313" key="6">
    <source>
        <dbReference type="Proteomes" id="UP001526426"/>
    </source>
</evidence>
<feature type="domain" description="4Fe-4S ferredoxin-type" evidence="4">
    <location>
        <begin position="327"/>
        <end position="358"/>
    </location>
</feature>
<keyword evidence="1" id="KW-0479">Metal-binding</keyword>
<reference evidence="5 6" key="1">
    <citation type="submission" date="2021-08" db="EMBL/GenBank/DDBJ databases">
        <title>Draft genome sequence of Spirulina subsalsa with high tolerance to salinity and hype-accumulation of phycocyanin.</title>
        <authorList>
            <person name="Pei H."/>
            <person name="Jiang L."/>
        </authorList>
    </citation>
    <scope>NUCLEOTIDE SEQUENCE [LARGE SCALE GENOMIC DNA]</scope>
    <source>
        <strain evidence="5 6">FACHB-351</strain>
    </source>
</reference>
<dbReference type="Pfam" id="PF00248">
    <property type="entry name" value="Aldo_ket_red"/>
    <property type="match status" value="1"/>
</dbReference>
<dbReference type="InterPro" id="IPR036812">
    <property type="entry name" value="NAD(P)_OxRdtase_dom_sf"/>
</dbReference>
<comment type="caution">
    <text evidence="5">The sequence shown here is derived from an EMBL/GenBank/DDBJ whole genome shotgun (WGS) entry which is preliminary data.</text>
</comment>
<dbReference type="InterPro" id="IPR023210">
    <property type="entry name" value="NADP_OxRdtase_dom"/>
</dbReference>
<keyword evidence="6" id="KW-1185">Reference proteome</keyword>
<evidence type="ECO:0000259" key="4">
    <source>
        <dbReference type="PROSITE" id="PS51379"/>
    </source>
</evidence>
<evidence type="ECO:0000256" key="1">
    <source>
        <dbReference type="ARBA" id="ARBA00022723"/>
    </source>
</evidence>
<dbReference type="CDD" id="cd19096">
    <property type="entry name" value="AKR_Fe-S_oxidoreductase"/>
    <property type="match status" value="1"/>
</dbReference>
<evidence type="ECO:0000256" key="2">
    <source>
        <dbReference type="ARBA" id="ARBA00023004"/>
    </source>
</evidence>
<name>A0ABT3L5G1_9CYAN</name>
<dbReference type="Pfam" id="PF13187">
    <property type="entry name" value="Fer4_9"/>
    <property type="match status" value="1"/>
</dbReference>
<organism evidence="5 6">
    <name type="scientific">Spirulina subsalsa FACHB-351</name>
    <dbReference type="NCBI Taxonomy" id="234711"/>
    <lineage>
        <taxon>Bacteria</taxon>
        <taxon>Bacillati</taxon>
        <taxon>Cyanobacteriota</taxon>
        <taxon>Cyanophyceae</taxon>
        <taxon>Spirulinales</taxon>
        <taxon>Spirulinaceae</taxon>
        <taxon>Spirulina</taxon>
    </lineage>
</organism>
<dbReference type="PANTHER" id="PTHR43312:SF2">
    <property type="entry name" value="OXIDOREDUCTASE"/>
    <property type="match status" value="1"/>
</dbReference>
<keyword evidence="2" id="KW-0408">Iron</keyword>
<dbReference type="InterPro" id="IPR017900">
    <property type="entry name" value="4Fe4S_Fe_S_CS"/>
</dbReference>
<keyword evidence="3" id="KW-0411">Iron-sulfur</keyword>
<dbReference type="PROSITE" id="PS51379">
    <property type="entry name" value="4FE4S_FER_2"/>
    <property type="match status" value="1"/>
</dbReference>
<evidence type="ECO:0000256" key="3">
    <source>
        <dbReference type="ARBA" id="ARBA00023014"/>
    </source>
</evidence>
<protein>
    <submittedName>
        <fullName evidence="5">Aldo/keto reductase</fullName>
    </submittedName>
</protein>
<dbReference type="Gene3D" id="3.20.20.100">
    <property type="entry name" value="NADP-dependent oxidoreductase domain"/>
    <property type="match status" value="1"/>
</dbReference>
<dbReference type="InterPro" id="IPR053135">
    <property type="entry name" value="AKR2_Oxidoreductase"/>
</dbReference>
<sequence length="373" mass="41924">MDYRRFGKTELPLSVFSLGTMRCLSSFEQFHQTLQRAIAGGINHLETAQGYGQSEVFLGRSLQTGLPLPREQLYITTKIPPHPDSKQFQDQLNQSLSRLQMDYVDGLALHGVNTPEHLQWICAPNGCLDVLQAAQQAGKVKFIGFSTHGRLELIQAAIATGAFSFVNLHYYYFFQRNAPILDLAQEQDLGLFIISPVDKGGQLYQPPEQLTQLCSPLSPLVFNYQFLLADPRITTLSVGAAQPEDLDLVLQLETGDTAQLAQIQQRLEQVLEQQLGTDLCRQCYACLPCPESISIPEVLRLRNLAIAYDMTSFGQYRYGMFGNAGHWFPGRTADQCTDCGDCLPRCPEQLDIPRLLRDSHQRLKGTSRRRLWG</sequence>